<name>A0AAF0ZYK0_SOLVR</name>
<dbReference type="Pfam" id="PF00561">
    <property type="entry name" value="Abhydrolase_1"/>
    <property type="match status" value="1"/>
</dbReference>
<organism evidence="3 4">
    <name type="scientific">Solanum verrucosum</name>
    <dbReference type="NCBI Taxonomy" id="315347"/>
    <lineage>
        <taxon>Eukaryota</taxon>
        <taxon>Viridiplantae</taxon>
        <taxon>Streptophyta</taxon>
        <taxon>Embryophyta</taxon>
        <taxon>Tracheophyta</taxon>
        <taxon>Spermatophyta</taxon>
        <taxon>Magnoliopsida</taxon>
        <taxon>eudicotyledons</taxon>
        <taxon>Gunneridae</taxon>
        <taxon>Pentapetalae</taxon>
        <taxon>asterids</taxon>
        <taxon>lamiids</taxon>
        <taxon>Solanales</taxon>
        <taxon>Solanaceae</taxon>
        <taxon>Solanoideae</taxon>
        <taxon>Solaneae</taxon>
        <taxon>Solanum</taxon>
    </lineage>
</organism>
<evidence type="ECO:0000313" key="3">
    <source>
        <dbReference type="EMBL" id="WMV56326.1"/>
    </source>
</evidence>
<dbReference type="SUPFAM" id="SSF53474">
    <property type="entry name" value="alpha/beta-Hydrolases"/>
    <property type="match status" value="1"/>
</dbReference>
<evidence type="ECO:0000259" key="2">
    <source>
        <dbReference type="Pfam" id="PF00561"/>
    </source>
</evidence>
<evidence type="ECO:0000313" key="4">
    <source>
        <dbReference type="Proteomes" id="UP001234989"/>
    </source>
</evidence>
<dbReference type="EMBL" id="CP133622">
    <property type="protein sequence ID" value="WMV56326.1"/>
    <property type="molecule type" value="Genomic_DNA"/>
</dbReference>
<dbReference type="PANTHER" id="PTHR45763">
    <property type="entry name" value="HYDROLASE, ALPHA/BETA FOLD FAMILY PROTEIN, EXPRESSED-RELATED"/>
    <property type="match status" value="1"/>
</dbReference>
<dbReference type="InterPro" id="IPR000073">
    <property type="entry name" value="AB_hydrolase_1"/>
</dbReference>
<keyword evidence="4" id="KW-1185">Reference proteome</keyword>
<dbReference type="AlphaFoldDB" id="A0AAF0ZYK0"/>
<sequence length="547" mass="61565">MSEVNQSSSSWREGTGSVVGDTEIRYNSRYSAVGGGYGGGPAGVEVKGKDGENWKLHAVEFAKGFAEMSVEFGKGVRDVLKQSVIREDSILVRKVGPLCCKVCRRLSFLNEYLPEDRDPAHAWSVIFFVLFLASAVLIASNDNIYPTTSVKKVCIHPPSASRISLPDGRHLAYQQQGVPAELARFSMIAPHSFVSSRLAGIPGIKTSLLQEYGIRLVTYDLPGFGESDPHPSRNLESSAMDMLHLSYAVNVTDKFWVVGFSDGCMHAWAALRYIPDRIAGAVMVAPMVSPYEPRMTKEEKSKMWKKWTTKKKNMYILARKFPRLLPYLYRRSFLSGVHGQIETRLALSLGIRDKALLEHPLFEKFWQRDVEESVRQKNAKPFVEEAVLQVSNWGFSPADLKVQRKRPGKGIMHWIKSLFGQTEEILTGFLGQIHVWQGMEDMVVPPSTSDFLQRVLPDAMVHRLLYEGHFTYFYFCDECHRHIFSTVFGKPQGPLTPEPEPEPEPEPDQSPIQNDDGETQDTILGDVATDEENVSSVVNPDKEDYID</sequence>
<feature type="region of interest" description="Disordered" evidence="1">
    <location>
        <begin position="490"/>
        <end position="547"/>
    </location>
</feature>
<feature type="domain" description="AB hydrolase-1" evidence="2">
    <location>
        <begin position="209"/>
        <end position="473"/>
    </location>
</feature>
<dbReference type="PANTHER" id="PTHR45763:SF36">
    <property type="entry name" value="AB HYDROLASE-1 DOMAIN-CONTAINING PROTEIN"/>
    <property type="match status" value="1"/>
</dbReference>
<protein>
    <recommendedName>
        <fullName evidence="2">AB hydrolase-1 domain-containing protein</fullName>
    </recommendedName>
</protein>
<dbReference type="InterPro" id="IPR029058">
    <property type="entry name" value="AB_hydrolase_fold"/>
</dbReference>
<dbReference type="GO" id="GO:0016787">
    <property type="term" value="F:hydrolase activity"/>
    <property type="evidence" value="ECO:0007669"/>
    <property type="project" value="UniProtKB-ARBA"/>
</dbReference>
<dbReference type="Proteomes" id="UP001234989">
    <property type="component" value="Chromosome 11"/>
</dbReference>
<accession>A0AAF0ZYK0</accession>
<dbReference type="Gene3D" id="3.40.50.1820">
    <property type="entry name" value="alpha/beta hydrolase"/>
    <property type="match status" value="1"/>
</dbReference>
<gene>
    <name evidence="3" type="ORF">MTR67_049711</name>
</gene>
<reference evidence="3" key="1">
    <citation type="submission" date="2023-08" db="EMBL/GenBank/DDBJ databases">
        <title>A de novo genome assembly of Solanum verrucosum Schlechtendal, a Mexican diploid species geographically isolated from the other diploid A-genome species in potato relatives.</title>
        <authorList>
            <person name="Hosaka K."/>
        </authorList>
    </citation>
    <scope>NUCLEOTIDE SEQUENCE</scope>
    <source>
        <tissue evidence="3">Young leaves</tissue>
    </source>
</reference>
<evidence type="ECO:0000256" key="1">
    <source>
        <dbReference type="SAM" id="MobiDB-lite"/>
    </source>
</evidence>
<proteinExistence type="predicted"/>